<feature type="region of interest" description="Disordered" evidence="1">
    <location>
        <begin position="52"/>
        <end position="75"/>
    </location>
</feature>
<evidence type="ECO:0000313" key="3">
    <source>
        <dbReference type="Proteomes" id="UP000683360"/>
    </source>
</evidence>
<keyword evidence="3" id="KW-1185">Reference proteome</keyword>
<gene>
    <name evidence="2" type="ORF">MEDL_30415</name>
</gene>
<sequence>MNFARSSPLAPLVTSNDLDKASAHGACMSIKGGRCPIQVIVPDMTYENESRFSPVKKHGQRNVKEHNKSGNLTGSERQIKDGVADVYNLIQKWKNANSDGMHIIDTIANIKLQHVYKENKDETLQDGSIPEELEAQCTSLLSIIQKMEKIVKKLSVTSAMFVGVMKLQQHLTDDLVLFQTWTPDIFVSTVKELTEMYREEYKLKQLIYKNICHAKDRNTMMFYTSSWLHQPYITDKSHVLLESLLLETGHK</sequence>
<dbReference type="PANTHER" id="PTHR15827">
    <property type="entry name" value="CYCLIN-DEPENDENT KINASE 2-INTERACTING PROTEIN"/>
    <property type="match status" value="1"/>
</dbReference>
<evidence type="ECO:0000256" key="1">
    <source>
        <dbReference type="SAM" id="MobiDB-lite"/>
    </source>
</evidence>
<accession>A0A8S3SF61</accession>
<evidence type="ECO:0000313" key="2">
    <source>
        <dbReference type="EMBL" id="CAG2216709.1"/>
    </source>
</evidence>
<evidence type="ECO:0008006" key="4">
    <source>
        <dbReference type="Google" id="ProtNLM"/>
    </source>
</evidence>
<protein>
    <recommendedName>
        <fullName evidence="4">Cyclin-dependent kinase 2-interacting protein</fullName>
    </recommendedName>
</protein>
<name>A0A8S3SF61_MYTED</name>
<comment type="caution">
    <text evidence="2">The sequence shown here is derived from an EMBL/GenBank/DDBJ whole genome shotgun (WGS) entry which is preliminary data.</text>
</comment>
<dbReference type="AlphaFoldDB" id="A0A8S3SF61"/>
<dbReference type="PRINTS" id="PR02040">
    <property type="entry name" value="CDK2IP"/>
</dbReference>
<organism evidence="2 3">
    <name type="scientific">Mytilus edulis</name>
    <name type="common">Blue mussel</name>
    <dbReference type="NCBI Taxonomy" id="6550"/>
    <lineage>
        <taxon>Eukaryota</taxon>
        <taxon>Metazoa</taxon>
        <taxon>Spiralia</taxon>
        <taxon>Lophotrochozoa</taxon>
        <taxon>Mollusca</taxon>
        <taxon>Bivalvia</taxon>
        <taxon>Autobranchia</taxon>
        <taxon>Pteriomorphia</taxon>
        <taxon>Mytilida</taxon>
        <taxon>Mytiloidea</taxon>
        <taxon>Mytilidae</taxon>
        <taxon>Mytilinae</taxon>
        <taxon>Mytilus</taxon>
    </lineage>
</organism>
<dbReference type="Proteomes" id="UP000683360">
    <property type="component" value="Unassembled WGS sequence"/>
</dbReference>
<reference evidence="2" key="1">
    <citation type="submission" date="2021-03" db="EMBL/GenBank/DDBJ databases">
        <authorList>
            <person name="Bekaert M."/>
        </authorList>
    </citation>
    <scope>NUCLEOTIDE SEQUENCE</scope>
</reference>
<dbReference type="EMBL" id="CAJPWZ010001489">
    <property type="protein sequence ID" value="CAG2216709.1"/>
    <property type="molecule type" value="Genomic_DNA"/>
</dbReference>
<proteinExistence type="predicted"/>
<dbReference type="PANTHER" id="PTHR15827:SF2">
    <property type="entry name" value="CYCLIN-DEPENDENT KINASE 2-INTERACTING PROTEIN"/>
    <property type="match status" value="1"/>
</dbReference>
<dbReference type="OrthoDB" id="17066at2759"/>
<dbReference type="InterPro" id="IPR023250">
    <property type="entry name" value="Cyclin-dep_Kinase_2_interact"/>
</dbReference>